<keyword evidence="2" id="KW-0560">Oxidoreductase</keyword>
<dbReference type="GO" id="GO:0071949">
    <property type="term" value="F:FAD binding"/>
    <property type="evidence" value="ECO:0007669"/>
    <property type="project" value="InterPro"/>
</dbReference>
<dbReference type="GO" id="GO:0004497">
    <property type="term" value="F:monooxygenase activity"/>
    <property type="evidence" value="ECO:0007669"/>
    <property type="project" value="UniProtKB-KW"/>
</dbReference>
<dbReference type="Gene3D" id="3.50.50.60">
    <property type="entry name" value="FAD/NAD(P)-binding domain"/>
    <property type="match status" value="1"/>
</dbReference>
<dbReference type="Proteomes" id="UP000067626">
    <property type="component" value="Chromosome"/>
</dbReference>
<evidence type="ECO:0000259" key="1">
    <source>
        <dbReference type="Pfam" id="PF01494"/>
    </source>
</evidence>
<dbReference type="STRING" id="52.CMC5_028190"/>
<evidence type="ECO:0000313" key="2">
    <source>
        <dbReference type="EMBL" id="AKT38671.1"/>
    </source>
</evidence>
<dbReference type="InterPro" id="IPR050407">
    <property type="entry name" value="Geranylgeranyl_reductase"/>
</dbReference>
<dbReference type="RefSeq" id="WP_156338565.1">
    <property type="nucleotide sequence ID" value="NZ_CP012159.1"/>
</dbReference>
<keyword evidence="2" id="KW-0503">Monooxygenase</keyword>
<dbReference type="KEGG" id="ccro:CMC5_028190"/>
<proteinExistence type="predicted"/>
<accession>A0A0K1ECS5</accession>
<gene>
    <name evidence="2" type="ORF">CMC5_028190</name>
</gene>
<protein>
    <submittedName>
        <fullName evidence="2">Monooxygenase</fullName>
    </submittedName>
</protein>
<dbReference type="EMBL" id="CP012159">
    <property type="protein sequence ID" value="AKT38671.1"/>
    <property type="molecule type" value="Genomic_DNA"/>
</dbReference>
<dbReference type="PANTHER" id="PTHR42685:SF22">
    <property type="entry name" value="CONDITIONED MEDIUM FACTOR RECEPTOR 1"/>
    <property type="match status" value="1"/>
</dbReference>
<dbReference type="InterPro" id="IPR002938">
    <property type="entry name" value="FAD-bd"/>
</dbReference>
<organism evidence="2 3">
    <name type="scientific">Chondromyces crocatus</name>
    <dbReference type="NCBI Taxonomy" id="52"/>
    <lineage>
        <taxon>Bacteria</taxon>
        <taxon>Pseudomonadati</taxon>
        <taxon>Myxococcota</taxon>
        <taxon>Polyangia</taxon>
        <taxon>Polyangiales</taxon>
        <taxon>Polyangiaceae</taxon>
        <taxon>Chondromyces</taxon>
    </lineage>
</organism>
<dbReference type="Pfam" id="PF01494">
    <property type="entry name" value="FAD_binding_3"/>
    <property type="match status" value="1"/>
</dbReference>
<reference evidence="2 3" key="1">
    <citation type="submission" date="2015-07" db="EMBL/GenBank/DDBJ databases">
        <title>Genome analysis of myxobacterium Chondromyces crocatus Cm c5 reveals a high potential for natural compound synthesis and the genetic basis for the loss of fruiting body formation.</title>
        <authorList>
            <person name="Zaburannyi N."/>
            <person name="Bunk B."/>
            <person name="Maier J."/>
            <person name="Overmann J."/>
            <person name="Mueller R."/>
        </authorList>
    </citation>
    <scope>NUCLEOTIDE SEQUENCE [LARGE SCALE GENOMIC DNA]</scope>
    <source>
        <strain evidence="2 3">Cm c5</strain>
    </source>
</reference>
<name>A0A0K1ECS5_CHOCO</name>
<evidence type="ECO:0000313" key="3">
    <source>
        <dbReference type="Proteomes" id="UP000067626"/>
    </source>
</evidence>
<dbReference type="PANTHER" id="PTHR42685">
    <property type="entry name" value="GERANYLGERANYL DIPHOSPHATE REDUCTASE"/>
    <property type="match status" value="1"/>
</dbReference>
<dbReference type="InterPro" id="IPR036188">
    <property type="entry name" value="FAD/NAD-bd_sf"/>
</dbReference>
<dbReference type="SUPFAM" id="SSF51905">
    <property type="entry name" value="FAD/NAD(P)-binding domain"/>
    <property type="match status" value="1"/>
</dbReference>
<feature type="domain" description="FAD-binding" evidence="1">
    <location>
        <begin position="5"/>
        <end position="177"/>
    </location>
</feature>
<dbReference type="AlphaFoldDB" id="A0A0K1ECS5"/>
<sequence>MPNHEVIVVGGGPAGVTAALAFAHQKPALAERIVVLERDHYPRDKYCAGGLGGRADRALARLGVHVDVPSVAIRGMSATTLDGEVSDRAGVIGRVVRRIEFDHALARIARTRGIQVVEGARVTALSFHDEEVVAESTKGAFHGRVVIGADGVGSIVRRALGLPFGRLRAQAVEVDTEPVATDRPRDMLHFDLDDHSYAGYAWDFPTLIDGAPMVCRGVYVLHPGALSRSASDEAFAGGDPDALLRAHLRKRGLDPARYRFKRFAERGLAAGLTMARPRALLVGEAAGIDPLFGEGIAQAIAYGVLAGAYLAPRLDAGALDFTDWDQHIQRSRLGADLRVRRRLVRRFYGRDRVRIERGVAASPSLLRFGLHHFSGDRMPMNEGMRAFVAALSLYARLRLPVP</sequence>
<dbReference type="OrthoDB" id="9772594at2"/>
<keyword evidence="3" id="KW-1185">Reference proteome</keyword>
<dbReference type="PRINTS" id="PR00420">
    <property type="entry name" value="RNGMNOXGNASE"/>
</dbReference>